<gene>
    <name evidence="1" type="ORF">PACLA_8A052491</name>
</gene>
<sequence length="97" mass="11460">MILGRECAQNFQCWLETKTKPQQITFTWASYRTRVNTTLWTRKSLSSNWPRDGEDIFKMTSQNVCEVSLICPQSVLTCLCCQLQVITQIFKWQWYAV</sequence>
<comment type="caution">
    <text evidence="1">The sequence shown here is derived from an EMBL/GenBank/DDBJ whole genome shotgun (WGS) entry which is preliminary data.</text>
</comment>
<reference evidence="1" key="1">
    <citation type="submission" date="2020-04" db="EMBL/GenBank/DDBJ databases">
        <authorList>
            <person name="Alioto T."/>
            <person name="Alioto T."/>
            <person name="Gomez Garrido J."/>
        </authorList>
    </citation>
    <scope>NUCLEOTIDE SEQUENCE</scope>
    <source>
        <strain evidence="1">A484AB</strain>
    </source>
</reference>
<evidence type="ECO:0000313" key="2">
    <source>
        <dbReference type="Proteomes" id="UP001152795"/>
    </source>
</evidence>
<evidence type="ECO:0000313" key="1">
    <source>
        <dbReference type="EMBL" id="CAB4041395.1"/>
    </source>
</evidence>
<dbReference type="EMBL" id="CACRXK020028242">
    <property type="protein sequence ID" value="CAB4041395.1"/>
    <property type="molecule type" value="Genomic_DNA"/>
</dbReference>
<protein>
    <submittedName>
        <fullName evidence="1">Uncharacterized protein</fullName>
    </submittedName>
</protein>
<dbReference type="AlphaFoldDB" id="A0A6S7K7K3"/>
<keyword evidence="2" id="KW-1185">Reference proteome</keyword>
<organism evidence="1 2">
    <name type="scientific">Paramuricea clavata</name>
    <name type="common">Red gorgonian</name>
    <name type="synonym">Violescent sea-whip</name>
    <dbReference type="NCBI Taxonomy" id="317549"/>
    <lineage>
        <taxon>Eukaryota</taxon>
        <taxon>Metazoa</taxon>
        <taxon>Cnidaria</taxon>
        <taxon>Anthozoa</taxon>
        <taxon>Octocorallia</taxon>
        <taxon>Malacalcyonacea</taxon>
        <taxon>Plexauridae</taxon>
        <taxon>Paramuricea</taxon>
    </lineage>
</organism>
<proteinExistence type="predicted"/>
<dbReference type="Proteomes" id="UP001152795">
    <property type="component" value="Unassembled WGS sequence"/>
</dbReference>
<name>A0A6S7K7K3_PARCT</name>
<accession>A0A6S7K7K3</accession>